<name>A0A1S3E5V9_CICAR</name>
<dbReference type="RefSeq" id="XP_027189721.1">
    <property type="nucleotide sequence ID" value="XM_027333920.1"/>
</dbReference>
<dbReference type="GeneID" id="101509618"/>
<accession>A0A1S3E5V9</accession>
<dbReference type="InterPro" id="IPR036412">
    <property type="entry name" value="HAD-like_sf"/>
</dbReference>
<evidence type="ECO:0000256" key="1">
    <source>
        <dbReference type="ARBA" id="ARBA00005476"/>
    </source>
</evidence>
<reference evidence="3" key="1">
    <citation type="journal article" date="2013" name="Nat. Biotechnol.">
        <title>Draft genome sequence of chickpea (Cicer arietinum) provides a resource for trait improvement.</title>
        <authorList>
            <person name="Varshney R.K."/>
            <person name="Song C."/>
            <person name="Saxena R.K."/>
            <person name="Azam S."/>
            <person name="Yu S."/>
            <person name="Sharpe A.G."/>
            <person name="Cannon S."/>
            <person name="Baek J."/>
            <person name="Rosen B.D."/>
            <person name="Tar'an B."/>
            <person name="Millan T."/>
            <person name="Zhang X."/>
            <person name="Ramsay L.D."/>
            <person name="Iwata A."/>
            <person name="Wang Y."/>
            <person name="Nelson W."/>
            <person name="Farmer A.D."/>
            <person name="Gaur P.M."/>
            <person name="Soderlund C."/>
            <person name="Penmetsa R.V."/>
            <person name="Xu C."/>
            <person name="Bharti A.K."/>
            <person name="He W."/>
            <person name="Winter P."/>
            <person name="Zhao S."/>
            <person name="Hane J.K."/>
            <person name="Carrasquilla-Garcia N."/>
            <person name="Condie J.A."/>
            <person name="Upadhyaya H.D."/>
            <person name="Luo M.C."/>
            <person name="Thudi M."/>
            <person name="Gowda C.L."/>
            <person name="Singh N.P."/>
            <person name="Lichtenzveig J."/>
            <person name="Gali K.K."/>
            <person name="Rubio J."/>
            <person name="Nadarajan N."/>
            <person name="Dolezel J."/>
            <person name="Bansal K.C."/>
            <person name="Xu X."/>
            <person name="Edwards D."/>
            <person name="Zhang G."/>
            <person name="Kahl G."/>
            <person name="Gil J."/>
            <person name="Singh K.B."/>
            <person name="Datta S.K."/>
            <person name="Jackson S.A."/>
            <person name="Wang J."/>
            <person name="Cook D.R."/>
        </authorList>
    </citation>
    <scope>NUCLEOTIDE SEQUENCE [LARGE SCALE GENOMIC DNA]</scope>
    <source>
        <strain evidence="3">cv. CDC Frontier</strain>
    </source>
</reference>
<comment type="similarity">
    <text evidence="1">Belongs to the lipin family.</text>
</comment>
<evidence type="ECO:0000259" key="2">
    <source>
        <dbReference type="SMART" id="SM00775"/>
    </source>
</evidence>
<protein>
    <submittedName>
        <fullName evidence="4 5">Phosphatidate phosphatase PAH2</fullName>
    </submittedName>
</protein>
<keyword evidence="3" id="KW-1185">Reference proteome</keyword>
<dbReference type="RefSeq" id="XP_073224014.1">
    <property type="nucleotide sequence ID" value="XM_073367913.1"/>
</dbReference>
<dbReference type="InterPro" id="IPR026058">
    <property type="entry name" value="LIPIN"/>
</dbReference>
<feature type="domain" description="LNS2/PITP" evidence="2">
    <location>
        <begin position="369"/>
        <end position="525"/>
    </location>
</feature>
<dbReference type="InterPro" id="IPR031315">
    <property type="entry name" value="LNS2/PITP"/>
</dbReference>
<evidence type="ECO:0000313" key="4">
    <source>
        <dbReference type="RefSeq" id="XP_012570808.1"/>
    </source>
</evidence>
<dbReference type="AlphaFoldDB" id="A0A1S3E5V9"/>
<proteinExistence type="inferred from homology"/>
<dbReference type="RefSeq" id="XP_012570808.1">
    <property type="nucleotide sequence ID" value="XM_012715354.2"/>
</dbReference>
<organism evidence="3 4">
    <name type="scientific">Cicer arietinum</name>
    <name type="common">Chickpea</name>
    <name type="synonym">Garbanzo</name>
    <dbReference type="NCBI Taxonomy" id="3827"/>
    <lineage>
        <taxon>Eukaryota</taxon>
        <taxon>Viridiplantae</taxon>
        <taxon>Streptophyta</taxon>
        <taxon>Embryophyta</taxon>
        <taxon>Tracheophyta</taxon>
        <taxon>Spermatophyta</taxon>
        <taxon>Magnoliopsida</taxon>
        <taxon>eudicotyledons</taxon>
        <taxon>Gunneridae</taxon>
        <taxon>Pentapetalae</taxon>
        <taxon>rosids</taxon>
        <taxon>fabids</taxon>
        <taxon>Fabales</taxon>
        <taxon>Fabaceae</taxon>
        <taxon>Papilionoideae</taxon>
        <taxon>50 kb inversion clade</taxon>
        <taxon>NPAAA clade</taxon>
        <taxon>Hologalegina</taxon>
        <taxon>IRL clade</taxon>
        <taxon>Cicereae</taxon>
        <taxon>Cicer</taxon>
    </lineage>
</organism>
<dbReference type="PANTHER" id="PTHR12181:SF12">
    <property type="entry name" value="PHOSPHATIDATE PHOSPHATASE"/>
    <property type="match status" value="1"/>
</dbReference>
<dbReference type="PaxDb" id="3827-XP_004499067.1"/>
<dbReference type="InterPro" id="IPR013209">
    <property type="entry name" value="LNS2"/>
</dbReference>
<dbReference type="eggNOG" id="KOG2116">
    <property type="taxonomic scope" value="Eukaryota"/>
</dbReference>
<dbReference type="InterPro" id="IPR007651">
    <property type="entry name" value="Lipin_N"/>
</dbReference>
<evidence type="ECO:0000313" key="3">
    <source>
        <dbReference type="Proteomes" id="UP000087171"/>
    </source>
</evidence>
<reference evidence="4 5" key="2">
    <citation type="submission" date="2025-04" db="UniProtKB">
        <authorList>
            <consortium name="RefSeq"/>
        </authorList>
    </citation>
    <scope>IDENTIFICATION</scope>
    <source>
        <tissue evidence="4 5">Etiolated seedlings</tissue>
    </source>
</reference>
<dbReference type="Pfam" id="PF04571">
    <property type="entry name" value="Lipin_N"/>
    <property type="match status" value="1"/>
</dbReference>
<dbReference type="STRING" id="3827.A0A1S3E5V9"/>
<dbReference type="Pfam" id="PF08235">
    <property type="entry name" value="LNS2"/>
    <property type="match status" value="1"/>
</dbReference>
<dbReference type="GO" id="GO:0008195">
    <property type="term" value="F:phosphatidate phosphatase activity"/>
    <property type="evidence" value="ECO:0007669"/>
    <property type="project" value="TreeGrafter"/>
</dbReference>
<gene>
    <name evidence="4 5" type="primary">LOC101509618</name>
</gene>
<dbReference type="PANTHER" id="PTHR12181">
    <property type="entry name" value="LIPIN"/>
    <property type="match status" value="1"/>
</dbReference>
<sequence>MQAVGRLGGYIRRGVCSVSGPFLPFGGAVDIIVVQQKDGSFKSSPWYVRFGKFQRVLKAAEREKVEVNISVNGIETDFYMCLNPKGEGFFLHANTQEEEEDEREMEEREEEEDERETMLYYDDIQLRGNKRQFKSKSCNFDSERLSSEARVVDRIGSRRSRILKLVLGPKSGDDADTDIDLVERAEIAAKLLELKWSTNLNFDEFPYRERKKTRGDNLDKEKGCSCNEQNGISSKSESGEVACLASEACGEVNVLGEIFDSTTMQLPEGVKTEGVTKNVDLGVPVTDSNICDVPDVGSIAKFRKSRTVNIGRRDRSVKKVRANTPTSEQLASLNLRDGSNTVTFCFSTPMMGRRQVDARIYLWKWNTRIVISDVDGTITRSDVLGQFMPLVGIDWSQSGVAHLFSHIKENGYQLIFLSARAISQAHHTRQFLFNLNQDGKVLPDGPVVISPDGLFPSLYREVIRRAPHEFKIACLEDIRALFPPDYNPFYAGFGNRDTDEISYLKVGIPKGKIVIINPRGEISVNRRCLETKSYTSLHALVNGMFPPTDSSEQEDHNAWNFWKLPSF</sequence>
<dbReference type="SMART" id="SM00775">
    <property type="entry name" value="LNS2"/>
    <property type="match status" value="1"/>
</dbReference>
<evidence type="ECO:0000313" key="5">
    <source>
        <dbReference type="RefSeq" id="XP_027189721.1"/>
    </source>
</evidence>
<dbReference type="OrthoDB" id="4567at2759"/>
<dbReference type="SUPFAM" id="SSF56784">
    <property type="entry name" value="HAD-like"/>
    <property type="match status" value="1"/>
</dbReference>
<dbReference type="Proteomes" id="UP000087171">
    <property type="component" value="Chromosome Ca4"/>
</dbReference>